<feature type="signal peptide" evidence="2">
    <location>
        <begin position="1"/>
        <end position="24"/>
    </location>
</feature>
<dbReference type="Proteomes" id="UP001206128">
    <property type="component" value="Unassembled WGS sequence"/>
</dbReference>
<evidence type="ECO:0000313" key="4">
    <source>
        <dbReference type="EMBL" id="MCP2168835.1"/>
    </source>
</evidence>
<feature type="chain" id="PRO_5042091046" evidence="2">
    <location>
        <begin position="25"/>
        <end position="356"/>
    </location>
</feature>
<evidence type="ECO:0000313" key="5">
    <source>
        <dbReference type="Proteomes" id="UP001206128"/>
    </source>
</evidence>
<protein>
    <submittedName>
        <fullName evidence="4">Metal-dependent hydrolase, TIM-barrel fold</fullName>
    </submittedName>
</protein>
<dbReference type="GO" id="GO:0005737">
    <property type="term" value="C:cytoplasm"/>
    <property type="evidence" value="ECO:0007669"/>
    <property type="project" value="TreeGrafter"/>
</dbReference>
<feature type="domain" description="Amidohydrolase-related" evidence="3">
    <location>
        <begin position="43"/>
        <end position="353"/>
    </location>
</feature>
<dbReference type="EMBL" id="JAMTCK010000015">
    <property type="protein sequence ID" value="MCP2168835.1"/>
    <property type="molecule type" value="Genomic_DNA"/>
</dbReference>
<dbReference type="Pfam" id="PF04909">
    <property type="entry name" value="Amidohydro_2"/>
    <property type="match status" value="1"/>
</dbReference>
<keyword evidence="5" id="KW-1185">Reference proteome</keyword>
<name>A0AAE3GIK9_9PSEU</name>
<evidence type="ECO:0000259" key="3">
    <source>
        <dbReference type="Pfam" id="PF04909"/>
    </source>
</evidence>
<dbReference type="Gene3D" id="3.20.20.140">
    <property type="entry name" value="Metal-dependent hydrolases"/>
    <property type="match status" value="1"/>
</dbReference>
<dbReference type="InterPro" id="IPR032465">
    <property type="entry name" value="ACMSD"/>
</dbReference>
<dbReference type="SUPFAM" id="SSF51556">
    <property type="entry name" value="Metallo-dependent hydrolases"/>
    <property type="match status" value="1"/>
</dbReference>
<dbReference type="InterPro" id="IPR006680">
    <property type="entry name" value="Amidohydro-rel"/>
</dbReference>
<dbReference type="GO" id="GO:0016787">
    <property type="term" value="F:hydrolase activity"/>
    <property type="evidence" value="ECO:0007669"/>
    <property type="project" value="UniProtKB-KW"/>
</dbReference>
<proteinExistence type="predicted"/>
<keyword evidence="2" id="KW-0732">Signal</keyword>
<accession>A0AAE3GIK9</accession>
<dbReference type="PANTHER" id="PTHR21240:SF28">
    <property type="entry name" value="ISO-OROTATE DECARBOXYLASE (EUROFUNG)"/>
    <property type="match status" value="1"/>
</dbReference>
<dbReference type="InterPro" id="IPR032466">
    <property type="entry name" value="Metal_Hydrolase"/>
</dbReference>
<sequence>MARGAVVVTAAAAGVLAATPGGQAAPLDDVTGRDNRDNRDRRIDVHQHCTPPTWLDWAESRGLADRNKVPWWAHWDANTTLSTMDEAGIATAVVSLRLPQNAPYADDAQYQESLRVAYDALAELAEAHPGRFAFLAQAYLDNLDRASWSAQYGREAGAVGVELPTHDGQGRYLGDPVFDPLLTQLDAERTVAMVHPVALTRASEQNPDVPGLPSSVCDYLLATTRAAINMMMHRTLDRFGQLSFVLVQGGGFLPYISARVARAGASMTPPMDAALLPEDLRRFHYDTAAPMSPHATPTLLATAGAPSLLYGTDWPYSTSEQMLDMAAALDSDPALTSAQRARINRGNALALFPSLG</sequence>
<dbReference type="GO" id="GO:0019748">
    <property type="term" value="P:secondary metabolic process"/>
    <property type="evidence" value="ECO:0007669"/>
    <property type="project" value="TreeGrafter"/>
</dbReference>
<evidence type="ECO:0000256" key="1">
    <source>
        <dbReference type="ARBA" id="ARBA00023239"/>
    </source>
</evidence>
<keyword evidence="4" id="KW-0378">Hydrolase</keyword>
<gene>
    <name evidence="4" type="ORF">LX83_005713</name>
</gene>
<evidence type="ECO:0000256" key="2">
    <source>
        <dbReference type="SAM" id="SignalP"/>
    </source>
</evidence>
<dbReference type="PANTHER" id="PTHR21240">
    <property type="entry name" value="2-AMINO-3-CARBOXYLMUCONATE-6-SEMIALDEHYDE DECARBOXYLASE"/>
    <property type="match status" value="1"/>
</dbReference>
<comment type="caution">
    <text evidence="4">The sequence shown here is derived from an EMBL/GenBank/DDBJ whole genome shotgun (WGS) entry which is preliminary data.</text>
</comment>
<keyword evidence="1" id="KW-0456">Lyase</keyword>
<reference evidence="4" key="1">
    <citation type="submission" date="2022-06" db="EMBL/GenBank/DDBJ databases">
        <title>Genomic Encyclopedia of Archaeal and Bacterial Type Strains, Phase II (KMG-II): from individual species to whole genera.</title>
        <authorList>
            <person name="Goeker M."/>
        </authorList>
    </citation>
    <scope>NUCLEOTIDE SEQUENCE</scope>
    <source>
        <strain evidence="4">DSM 43935</strain>
    </source>
</reference>
<dbReference type="AlphaFoldDB" id="A0AAE3GIK9"/>
<organism evidence="4 5">
    <name type="scientific">Goodfellowiella coeruleoviolacea</name>
    <dbReference type="NCBI Taxonomy" id="334858"/>
    <lineage>
        <taxon>Bacteria</taxon>
        <taxon>Bacillati</taxon>
        <taxon>Actinomycetota</taxon>
        <taxon>Actinomycetes</taxon>
        <taxon>Pseudonocardiales</taxon>
        <taxon>Pseudonocardiaceae</taxon>
        <taxon>Goodfellowiella</taxon>
    </lineage>
</organism>
<dbReference type="GO" id="GO:0016831">
    <property type="term" value="F:carboxy-lyase activity"/>
    <property type="evidence" value="ECO:0007669"/>
    <property type="project" value="InterPro"/>
</dbReference>